<name>A0A2R6QJP8_ACTCC</name>
<dbReference type="Proteomes" id="UP000241394">
    <property type="component" value="Chromosome LG15"/>
</dbReference>
<dbReference type="PANTHER" id="PTHR11527">
    <property type="entry name" value="HEAT-SHOCK PROTEIN 20 FAMILY MEMBER"/>
    <property type="match status" value="1"/>
</dbReference>
<protein>
    <submittedName>
        <fullName evidence="11">HSP20-like chaperone protein</fullName>
    </submittedName>
</protein>
<comment type="similarity">
    <text evidence="5 6">Belongs to the small heat shock protein (HSP20) family.</text>
</comment>
<proteinExistence type="inferred from homology"/>
<dbReference type="PROSITE" id="PS01031">
    <property type="entry name" value="SHSP"/>
    <property type="match status" value="1"/>
</dbReference>
<dbReference type="PROSITE" id="PS51203">
    <property type="entry name" value="CS"/>
    <property type="match status" value="1"/>
</dbReference>
<evidence type="ECO:0000256" key="7">
    <source>
        <dbReference type="SAM" id="MobiDB-lite"/>
    </source>
</evidence>
<feature type="domain" description="SHSP" evidence="9">
    <location>
        <begin position="63"/>
        <end position="180"/>
    </location>
</feature>
<dbReference type="Gene3D" id="2.60.40.790">
    <property type="match status" value="1"/>
</dbReference>
<dbReference type="FunFam" id="2.60.40.790:FF:000035">
    <property type="entry name" value="22.0 kDa heat shock protein"/>
    <property type="match status" value="1"/>
</dbReference>
<dbReference type="InterPro" id="IPR031107">
    <property type="entry name" value="Small_HSP"/>
</dbReference>
<feature type="region of interest" description="Disordered" evidence="7">
    <location>
        <begin position="179"/>
        <end position="202"/>
    </location>
</feature>
<dbReference type="AlphaFoldDB" id="A0A2R6QJP8"/>
<evidence type="ECO:0000256" key="4">
    <source>
        <dbReference type="ARBA" id="ARBA00023016"/>
    </source>
</evidence>
<feature type="compositionally biased region" description="Basic and acidic residues" evidence="7">
    <location>
        <begin position="190"/>
        <end position="202"/>
    </location>
</feature>
<dbReference type="Gramene" id="PSS09634">
    <property type="protein sequence ID" value="PSS09634"/>
    <property type="gene ID" value="CEY00_Acc16656"/>
</dbReference>
<sequence length="202" mass="22914">MRPASSSVVVLLLNCFSLLLIPPPSYGLSLLPFSHRPTAEPGELWDPFRILEHVPLGLERDEAKASLPLARMDWKETPEEHVIRLDVPGLKEGELKIEVEEDNRVVRISGERKLEEEREGDHWHRFERSYGKFWRQFRLPDNADVESIKAKLENGVLTISFAKKSPERVKGPKVVSISVAAGEESQAKTSSEKNPDEAKKEL</sequence>
<gene>
    <name evidence="11" type="ORF">CEY00_Acc16656</name>
</gene>
<accession>A0A2R6QJP8</accession>
<dbReference type="InterPro" id="IPR008978">
    <property type="entry name" value="HSP20-like_chaperone"/>
</dbReference>
<dbReference type="STRING" id="1590841.A0A2R6QJP8"/>
<dbReference type="GO" id="GO:0009408">
    <property type="term" value="P:response to heat"/>
    <property type="evidence" value="ECO:0007669"/>
    <property type="project" value="EnsemblPlants"/>
</dbReference>
<reference evidence="11 12" key="1">
    <citation type="submission" date="2017-07" db="EMBL/GenBank/DDBJ databases">
        <title>An improved, manually edited Actinidia chinensis var. chinensis (kiwifruit) genome highlights the challenges associated with draft genomes and gene prediction in plants.</title>
        <authorList>
            <person name="Pilkington S."/>
            <person name="Crowhurst R."/>
            <person name="Hilario E."/>
            <person name="Nardozza S."/>
            <person name="Fraser L."/>
            <person name="Peng Y."/>
            <person name="Gunaseelan K."/>
            <person name="Simpson R."/>
            <person name="Tahir J."/>
            <person name="Deroles S."/>
            <person name="Templeton K."/>
            <person name="Luo Z."/>
            <person name="Davy M."/>
            <person name="Cheng C."/>
            <person name="Mcneilage M."/>
            <person name="Scaglione D."/>
            <person name="Liu Y."/>
            <person name="Zhang Q."/>
            <person name="Datson P."/>
            <person name="De Silva N."/>
            <person name="Gardiner S."/>
            <person name="Bassett H."/>
            <person name="Chagne D."/>
            <person name="Mccallum J."/>
            <person name="Dzierzon H."/>
            <person name="Deng C."/>
            <person name="Wang Y.-Y."/>
            <person name="Barron N."/>
            <person name="Manako K."/>
            <person name="Bowen J."/>
            <person name="Foster T."/>
            <person name="Erridge Z."/>
            <person name="Tiffin H."/>
            <person name="Waite C."/>
            <person name="Davies K."/>
            <person name="Grierson E."/>
            <person name="Laing W."/>
            <person name="Kirk R."/>
            <person name="Chen X."/>
            <person name="Wood M."/>
            <person name="Montefiori M."/>
            <person name="Brummell D."/>
            <person name="Schwinn K."/>
            <person name="Catanach A."/>
            <person name="Fullerton C."/>
            <person name="Li D."/>
            <person name="Meiyalaghan S."/>
            <person name="Nieuwenhuizen N."/>
            <person name="Read N."/>
            <person name="Prakash R."/>
            <person name="Hunter D."/>
            <person name="Zhang H."/>
            <person name="Mckenzie M."/>
            <person name="Knabel M."/>
            <person name="Harris A."/>
            <person name="Allan A."/>
            <person name="Chen A."/>
            <person name="Janssen B."/>
            <person name="Plunkett B."/>
            <person name="Dwamena C."/>
            <person name="Voogd C."/>
            <person name="Leif D."/>
            <person name="Lafferty D."/>
            <person name="Souleyre E."/>
            <person name="Varkonyi-Gasic E."/>
            <person name="Gambi F."/>
            <person name="Hanley J."/>
            <person name="Yao J.-L."/>
            <person name="Cheung J."/>
            <person name="David K."/>
            <person name="Warren B."/>
            <person name="Marsh K."/>
            <person name="Snowden K."/>
            <person name="Lin-Wang K."/>
            <person name="Brian L."/>
            <person name="Martinez-Sanchez M."/>
            <person name="Wang M."/>
            <person name="Ileperuma N."/>
            <person name="Macnee N."/>
            <person name="Campin R."/>
            <person name="Mcatee P."/>
            <person name="Drummond R."/>
            <person name="Espley R."/>
            <person name="Ireland H."/>
            <person name="Wu R."/>
            <person name="Atkinson R."/>
            <person name="Karunairetnam S."/>
            <person name="Bulley S."/>
            <person name="Chunkath S."/>
            <person name="Hanley Z."/>
            <person name="Storey R."/>
            <person name="Thrimawithana A."/>
            <person name="Thomson S."/>
            <person name="David C."/>
            <person name="Testolin R."/>
        </authorList>
    </citation>
    <scope>NUCLEOTIDE SEQUENCE [LARGE SCALE GENOMIC DNA]</scope>
    <source>
        <strain evidence="12">cv. Red5</strain>
        <tissue evidence="11">Young leaf</tissue>
    </source>
</reference>
<dbReference type="CDD" id="cd06472">
    <property type="entry name" value="ACD_ScHsp26_like"/>
    <property type="match status" value="1"/>
</dbReference>
<evidence type="ECO:0000259" key="9">
    <source>
        <dbReference type="PROSITE" id="PS01031"/>
    </source>
</evidence>
<evidence type="ECO:0000313" key="12">
    <source>
        <dbReference type="Proteomes" id="UP000241394"/>
    </source>
</evidence>
<feature type="domain" description="CS" evidence="10">
    <location>
        <begin position="67"/>
        <end position="175"/>
    </location>
</feature>
<reference evidence="12" key="2">
    <citation type="journal article" date="2018" name="BMC Genomics">
        <title>A manually annotated Actinidia chinensis var. chinensis (kiwifruit) genome highlights the challenges associated with draft genomes and gene prediction in plants.</title>
        <authorList>
            <person name="Pilkington S.M."/>
            <person name="Crowhurst R."/>
            <person name="Hilario E."/>
            <person name="Nardozza S."/>
            <person name="Fraser L."/>
            <person name="Peng Y."/>
            <person name="Gunaseelan K."/>
            <person name="Simpson R."/>
            <person name="Tahir J."/>
            <person name="Deroles S.C."/>
            <person name="Templeton K."/>
            <person name="Luo Z."/>
            <person name="Davy M."/>
            <person name="Cheng C."/>
            <person name="McNeilage M."/>
            <person name="Scaglione D."/>
            <person name="Liu Y."/>
            <person name="Zhang Q."/>
            <person name="Datson P."/>
            <person name="De Silva N."/>
            <person name="Gardiner S.E."/>
            <person name="Bassett H."/>
            <person name="Chagne D."/>
            <person name="McCallum J."/>
            <person name="Dzierzon H."/>
            <person name="Deng C."/>
            <person name="Wang Y.Y."/>
            <person name="Barron L."/>
            <person name="Manako K."/>
            <person name="Bowen J."/>
            <person name="Foster T.M."/>
            <person name="Erridge Z.A."/>
            <person name="Tiffin H."/>
            <person name="Waite C.N."/>
            <person name="Davies K.M."/>
            <person name="Grierson E.P."/>
            <person name="Laing W.A."/>
            <person name="Kirk R."/>
            <person name="Chen X."/>
            <person name="Wood M."/>
            <person name="Montefiori M."/>
            <person name="Brummell D.A."/>
            <person name="Schwinn K.E."/>
            <person name="Catanach A."/>
            <person name="Fullerton C."/>
            <person name="Li D."/>
            <person name="Meiyalaghan S."/>
            <person name="Nieuwenhuizen N."/>
            <person name="Read N."/>
            <person name="Prakash R."/>
            <person name="Hunter D."/>
            <person name="Zhang H."/>
            <person name="McKenzie M."/>
            <person name="Knabel M."/>
            <person name="Harris A."/>
            <person name="Allan A.C."/>
            <person name="Gleave A."/>
            <person name="Chen A."/>
            <person name="Janssen B.J."/>
            <person name="Plunkett B."/>
            <person name="Ampomah-Dwamena C."/>
            <person name="Voogd C."/>
            <person name="Leif D."/>
            <person name="Lafferty D."/>
            <person name="Souleyre E.J.F."/>
            <person name="Varkonyi-Gasic E."/>
            <person name="Gambi F."/>
            <person name="Hanley J."/>
            <person name="Yao J.L."/>
            <person name="Cheung J."/>
            <person name="David K.M."/>
            <person name="Warren B."/>
            <person name="Marsh K."/>
            <person name="Snowden K.C."/>
            <person name="Lin-Wang K."/>
            <person name="Brian L."/>
            <person name="Martinez-Sanchez M."/>
            <person name="Wang M."/>
            <person name="Ileperuma N."/>
            <person name="Macnee N."/>
            <person name="Campin R."/>
            <person name="McAtee P."/>
            <person name="Drummond R.S.M."/>
            <person name="Espley R.V."/>
            <person name="Ireland H.S."/>
            <person name="Wu R."/>
            <person name="Atkinson R.G."/>
            <person name="Karunairetnam S."/>
            <person name="Bulley S."/>
            <person name="Chunkath S."/>
            <person name="Hanley Z."/>
            <person name="Storey R."/>
            <person name="Thrimawithana A.H."/>
            <person name="Thomson S."/>
            <person name="David C."/>
            <person name="Testolin R."/>
            <person name="Huang H."/>
            <person name="Hellens R.P."/>
            <person name="Schaffer R.J."/>
        </authorList>
    </citation>
    <scope>NUCLEOTIDE SEQUENCE [LARGE SCALE GENOMIC DNA]</scope>
    <source>
        <strain evidence="12">cv. Red5</strain>
    </source>
</reference>
<dbReference type="GO" id="GO:0005783">
    <property type="term" value="C:endoplasmic reticulum"/>
    <property type="evidence" value="ECO:0007669"/>
    <property type="project" value="UniProtKB-SubCell"/>
</dbReference>
<evidence type="ECO:0000256" key="8">
    <source>
        <dbReference type="SAM" id="SignalP"/>
    </source>
</evidence>
<keyword evidence="2 8" id="KW-0732">Signal</keyword>
<dbReference type="Pfam" id="PF00011">
    <property type="entry name" value="HSP20"/>
    <property type="match status" value="1"/>
</dbReference>
<dbReference type="EMBL" id="NKQK01000015">
    <property type="protein sequence ID" value="PSS09634.1"/>
    <property type="molecule type" value="Genomic_DNA"/>
</dbReference>
<evidence type="ECO:0000259" key="10">
    <source>
        <dbReference type="PROSITE" id="PS51203"/>
    </source>
</evidence>
<dbReference type="SUPFAM" id="SSF49764">
    <property type="entry name" value="HSP20-like chaperones"/>
    <property type="match status" value="1"/>
</dbReference>
<dbReference type="InParanoid" id="A0A2R6QJP8"/>
<evidence type="ECO:0000256" key="2">
    <source>
        <dbReference type="ARBA" id="ARBA00022729"/>
    </source>
</evidence>
<keyword evidence="3" id="KW-0256">Endoplasmic reticulum</keyword>
<keyword evidence="4" id="KW-0346">Stress response</keyword>
<evidence type="ECO:0000256" key="5">
    <source>
        <dbReference type="PROSITE-ProRule" id="PRU00285"/>
    </source>
</evidence>
<dbReference type="InterPro" id="IPR002068">
    <property type="entry name" value="A-crystallin/Hsp20_dom"/>
</dbReference>
<evidence type="ECO:0000256" key="3">
    <source>
        <dbReference type="ARBA" id="ARBA00022824"/>
    </source>
</evidence>
<dbReference type="OMA" id="EMASIMS"/>
<comment type="caution">
    <text evidence="11">The sequence shown here is derived from an EMBL/GenBank/DDBJ whole genome shotgun (WGS) entry which is preliminary data.</text>
</comment>
<comment type="subcellular location">
    <subcellularLocation>
        <location evidence="1">Endoplasmic reticulum</location>
    </subcellularLocation>
</comment>
<feature type="signal peptide" evidence="8">
    <location>
        <begin position="1"/>
        <end position="27"/>
    </location>
</feature>
<keyword evidence="12" id="KW-1185">Reference proteome</keyword>
<feature type="chain" id="PRO_5015347522" evidence="8">
    <location>
        <begin position="28"/>
        <end position="202"/>
    </location>
</feature>
<evidence type="ECO:0000256" key="1">
    <source>
        <dbReference type="ARBA" id="ARBA00004240"/>
    </source>
</evidence>
<organism evidence="11 12">
    <name type="scientific">Actinidia chinensis var. chinensis</name>
    <name type="common">Chinese soft-hair kiwi</name>
    <dbReference type="NCBI Taxonomy" id="1590841"/>
    <lineage>
        <taxon>Eukaryota</taxon>
        <taxon>Viridiplantae</taxon>
        <taxon>Streptophyta</taxon>
        <taxon>Embryophyta</taxon>
        <taxon>Tracheophyta</taxon>
        <taxon>Spermatophyta</taxon>
        <taxon>Magnoliopsida</taxon>
        <taxon>eudicotyledons</taxon>
        <taxon>Gunneridae</taxon>
        <taxon>Pentapetalae</taxon>
        <taxon>asterids</taxon>
        <taxon>Ericales</taxon>
        <taxon>Actinidiaceae</taxon>
        <taxon>Actinidia</taxon>
    </lineage>
</organism>
<dbReference type="InterPro" id="IPR007052">
    <property type="entry name" value="CS_dom"/>
</dbReference>
<evidence type="ECO:0000256" key="6">
    <source>
        <dbReference type="RuleBase" id="RU003616"/>
    </source>
</evidence>
<evidence type="ECO:0000313" key="11">
    <source>
        <dbReference type="EMBL" id="PSS09634.1"/>
    </source>
</evidence>
<dbReference type="OrthoDB" id="1431247at2759"/>
<dbReference type="FunCoup" id="A0A2R6QJP8">
    <property type="interactions" value="206"/>
</dbReference>